<accession>A0A7L9WHD6</accession>
<protein>
    <submittedName>
        <fullName evidence="4">Response regulator</fullName>
    </submittedName>
</protein>
<dbReference type="GO" id="GO:0000160">
    <property type="term" value="P:phosphorelay signal transduction system"/>
    <property type="evidence" value="ECO:0007669"/>
    <property type="project" value="InterPro"/>
</dbReference>
<evidence type="ECO:0000259" key="3">
    <source>
        <dbReference type="PROSITE" id="PS50110"/>
    </source>
</evidence>
<evidence type="ECO:0000256" key="1">
    <source>
        <dbReference type="ARBA" id="ARBA00022553"/>
    </source>
</evidence>
<keyword evidence="5" id="KW-1185">Reference proteome</keyword>
<feature type="domain" description="Response regulatory" evidence="3">
    <location>
        <begin position="2"/>
        <end position="117"/>
    </location>
</feature>
<keyword evidence="1 2" id="KW-0597">Phosphoprotein</keyword>
<dbReference type="Pfam" id="PF00072">
    <property type="entry name" value="Response_reg"/>
    <property type="match status" value="1"/>
</dbReference>
<evidence type="ECO:0000313" key="5">
    <source>
        <dbReference type="Proteomes" id="UP000594118"/>
    </source>
</evidence>
<dbReference type="PANTHER" id="PTHR44591">
    <property type="entry name" value="STRESS RESPONSE REGULATOR PROTEIN 1"/>
    <property type="match status" value="1"/>
</dbReference>
<dbReference type="InterPro" id="IPR011006">
    <property type="entry name" value="CheY-like_superfamily"/>
</dbReference>
<dbReference type="InterPro" id="IPR001789">
    <property type="entry name" value="Sig_transdc_resp-reg_receiver"/>
</dbReference>
<feature type="modified residue" description="4-aspartylphosphate" evidence="2">
    <location>
        <position position="54"/>
    </location>
</feature>
<sequence>MLIAVVDDDPSVRTALDSLLRSMGVGVSLFASAEDFLATVLATGTAPPDGLICDIDMPGMSGWDLLDTLQQSGRAMPTILISAFAHPLTARPLPDGVRFFRKPFDGGSLVAAVLEQVKTKH</sequence>
<gene>
    <name evidence="4" type="ORF">F3W81_01685</name>
</gene>
<proteinExistence type="predicted"/>
<evidence type="ECO:0000313" key="4">
    <source>
        <dbReference type="EMBL" id="QOL79649.1"/>
    </source>
</evidence>
<dbReference type="EMBL" id="CP045201">
    <property type="protein sequence ID" value="QOL79649.1"/>
    <property type="molecule type" value="Genomic_DNA"/>
</dbReference>
<dbReference type="Gene3D" id="3.40.50.2300">
    <property type="match status" value="1"/>
</dbReference>
<dbReference type="PANTHER" id="PTHR44591:SF25">
    <property type="entry name" value="CHEMOTAXIS TWO-COMPONENT RESPONSE REGULATOR"/>
    <property type="match status" value="1"/>
</dbReference>
<dbReference type="SMART" id="SM00448">
    <property type="entry name" value="REC"/>
    <property type="match status" value="1"/>
</dbReference>
<dbReference type="Proteomes" id="UP000594118">
    <property type="component" value="Chromosome"/>
</dbReference>
<dbReference type="AlphaFoldDB" id="A0A7L9WHD6"/>
<dbReference type="SUPFAM" id="SSF52172">
    <property type="entry name" value="CheY-like"/>
    <property type="match status" value="1"/>
</dbReference>
<dbReference type="RefSeq" id="WP_193081933.1">
    <property type="nucleotide sequence ID" value="NZ_CP045201.1"/>
</dbReference>
<name>A0A7L9WHD6_9RHOB</name>
<dbReference type="KEGG" id="pshq:F3W81_01685"/>
<evidence type="ECO:0000256" key="2">
    <source>
        <dbReference type="PROSITE-ProRule" id="PRU00169"/>
    </source>
</evidence>
<reference evidence="4 5" key="1">
    <citation type="submission" date="2019-10" db="EMBL/GenBank/DDBJ databases">
        <title>Pseudopuniceibacterium sp. HQ09 islated from Antarctica.</title>
        <authorList>
            <person name="Liao L."/>
            <person name="Su S."/>
            <person name="Chen B."/>
            <person name="Yu Y."/>
        </authorList>
    </citation>
    <scope>NUCLEOTIDE SEQUENCE [LARGE SCALE GENOMIC DNA]</scope>
    <source>
        <strain evidence="4 5">HQ09</strain>
    </source>
</reference>
<dbReference type="InterPro" id="IPR050595">
    <property type="entry name" value="Bact_response_regulator"/>
</dbReference>
<dbReference type="PROSITE" id="PS50110">
    <property type="entry name" value="RESPONSE_REGULATORY"/>
    <property type="match status" value="1"/>
</dbReference>
<organism evidence="4 5">
    <name type="scientific">Pseudooceanicola spongiae</name>
    <dbReference type="NCBI Taxonomy" id="2613965"/>
    <lineage>
        <taxon>Bacteria</taxon>
        <taxon>Pseudomonadati</taxon>
        <taxon>Pseudomonadota</taxon>
        <taxon>Alphaproteobacteria</taxon>
        <taxon>Rhodobacterales</taxon>
        <taxon>Paracoccaceae</taxon>
        <taxon>Pseudooceanicola</taxon>
    </lineage>
</organism>